<protein>
    <submittedName>
        <fullName evidence="1">Uncharacterized protein</fullName>
    </submittedName>
</protein>
<dbReference type="Proteomes" id="UP000031890">
    <property type="component" value="Chromosome"/>
</dbReference>
<dbReference type="EMBL" id="CP010827">
    <property type="protein sequence ID" value="AJI78125.1"/>
    <property type="molecule type" value="Genomic_DNA"/>
</dbReference>
<dbReference type="RefSeq" id="WP_158407794.1">
    <property type="nucleotide sequence ID" value="NZ_CP010827.1"/>
</dbReference>
<evidence type="ECO:0000313" key="4">
    <source>
        <dbReference type="Proteomes" id="UP001521911"/>
    </source>
</evidence>
<name>A0A0B6F124_9CORY</name>
<evidence type="ECO:0000313" key="3">
    <source>
        <dbReference type="Proteomes" id="UP000031890"/>
    </source>
</evidence>
<dbReference type="STRING" id="161899.CSING_02875"/>
<dbReference type="HOGENOM" id="CLU_3006553_0_0_11"/>
<dbReference type="EMBL" id="JAKRDF010000006">
    <property type="protein sequence ID" value="MCG7276154.1"/>
    <property type="molecule type" value="Genomic_DNA"/>
</dbReference>
<evidence type="ECO:0000313" key="1">
    <source>
        <dbReference type="EMBL" id="AJI78125.1"/>
    </source>
</evidence>
<proteinExistence type="predicted"/>
<reference evidence="2 4" key="2">
    <citation type="submission" date="2022-02" db="EMBL/GenBank/DDBJ databases">
        <title>Uncovering new skin microbiome diversity through culturing and metagenomics.</title>
        <authorList>
            <person name="Conlan S."/>
            <person name="Deming C."/>
            <person name="Nisc Comparative Sequencing Program N."/>
            <person name="Segre J.A."/>
        </authorList>
    </citation>
    <scope>NUCLEOTIDE SEQUENCE [LARGE SCALE GENOMIC DNA]</scope>
    <source>
        <strain evidence="2 4">ACRQV</strain>
    </source>
</reference>
<dbReference type="KEGG" id="csx:CSING_02875"/>
<gene>
    <name evidence="1" type="ORF">CSING_02875</name>
    <name evidence="2" type="ORF">MHK08_06685</name>
</gene>
<organism evidence="1 3">
    <name type="scientific">Corynebacterium singulare</name>
    <dbReference type="NCBI Taxonomy" id="161899"/>
    <lineage>
        <taxon>Bacteria</taxon>
        <taxon>Bacillati</taxon>
        <taxon>Actinomycetota</taxon>
        <taxon>Actinomycetes</taxon>
        <taxon>Mycobacteriales</taxon>
        <taxon>Corynebacteriaceae</taxon>
        <taxon>Corynebacterium</taxon>
    </lineage>
</organism>
<reference evidence="1 3" key="1">
    <citation type="journal article" date="2015" name="Genome Announc.">
        <title>Complete Genome Sequence and Annotation of Corynebacterium singulare DSM 44357, Isolated from a Human Semen Specimen.</title>
        <authorList>
            <person name="Merten M."/>
            <person name="Brinkrolf K."/>
            <person name="Albersmeier A."/>
            <person name="Kutter Y."/>
            <person name="Ruckert C."/>
            <person name="Tauch A."/>
        </authorList>
    </citation>
    <scope>NUCLEOTIDE SEQUENCE [LARGE SCALE GENOMIC DNA]</scope>
    <source>
        <strain evidence="1">IBS B52218</strain>
    </source>
</reference>
<accession>A0A0B6F124</accession>
<keyword evidence="4" id="KW-1185">Reference proteome</keyword>
<dbReference type="AlphaFoldDB" id="A0A0B6F124"/>
<evidence type="ECO:0000313" key="2">
    <source>
        <dbReference type="EMBL" id="MCG7276154.1"/>
    </source>
</evidence>
<dbReference type="Proteomes" id="UP001521911">
    <property type="component" value="Unassembled WGS sequence"/>
</dbReference>
<sequence length="56" mass="6120">MKKLALGAVVFSGVIAMQQLVAVAQERPHEVSVEQLLQINGNGYESNSEYEGVRQC</sequence>